<gene>
    <name evidence="2" type="ORF">AVDCRST_MAG82-2299</name>
</gene>
<keyword evidence="1" id="KW-0812">Transmembrane</keyword>
<dbReference type="AlphaFoldDB" id="A0A6J4QC16"/>
<dbReference type="Pfam" id="PF04657">
    <property type="entry name" value="DMT_YdcZ"/>
    <property type="match status" value="1"/>
</dbReference>
<feature type="transmembrane region" description="Helical" evidence="1">
    <location>
        <begin position="120"/>
        <end position="138"/>
    </location>
</feature>
<dbReference type="InterPro" id="IPR006750">
    <property type="entry name" value="YdcZ"/>
</dbReference>
<keyword evidence="1" id="KW-0472">Membrane</keyword>
<evidence type="ECO:0000313" key="2">
    <source>
        <dbReference type="EMBL" id="CAA9433629.1"/>
    </source>
</evidence>
<reference evidence="2" key="1">
    <citation type="submission" date="2020-02" db="EMBL/GenBank/DDBJ databases">
        <authorList>
            <person name="Meier V. D."/>
        </authorList>
    </citation>
    <scope>NUCLEOTIDE SEQUENCE</scope>
    <source>
        <strain evidence="2">AVDCRST_MAG82</strain>
    </source>
</reference>
<dbReference type="EMBL" id="CADCVA010000307">
    <property type="protein sequence ID" value="CAA9433629.1"/>
    <property type="molecule type" value="Genomic_DNA"/>
</dbReference>
<organism evidence="2">
    <name type="scientific">uncultured Rubrobacteraceae bacterium</name>
    <dbReference type="NCBI Taxonomy" id="349277"/>
    <lineage>
        <taxon>Bacteria</taxon>
        <taxon>Bacillati</taxon>
        <taxon>Actinomycetota</taxon>
        <taxon>Rubrobacteria</taxon>
        <taxon>Rubrobacterales</taxon>
        <taxon>Rubrobacteraceae</taxon>
        <taxon>environmental samples</taxon>
    </lineage>
</organism>
<name>A0A6J4QC16_9ACTN</name>
<sequence length="140" mass="13464">MRSTLILAVLAGVCVAVQTSLTGAAQRTLGPAVLVAISGLTTGGCALLVSFFVAKPEFTGRAVGYTVASGVLGAVIVGSIAVAAGQGGVARALSLVIAAQLIAGLLLDALGVFGAGADFSLLKALGVIIIVAGGALVVSF</sequence>
<feature type="transmembrane region" description="Helical" evidence="1">
    <location>
        <begin position="65"/>
        <end position="86"/>
    </location>
</feature>
<protein>
    <recommendedName>
        <fullName evidence="3">Integral membrane protein</fullName>
    </recommendedName>
</protein>
<feature type="transmembrane region" description="Helical" evidence="1">
    <location>
        <begin position="92"/>
        <end position="113"/>
    </location>
</feature>
<proteinExistence type="predicted"/>
<evidence type="ECO:0008006" key="3">
    <source>
        <dbReference type="Google" id="ProtNLM"/>
    </source>
</evidence>
<accession>A0A6J4QC16</accession>
<feature type="transmembrane region" description="Helical" evidence="1">
    <location>
        <begin position="34"/>
        <end position="53"/>
    </location>
</feature>
<evidence type="ECO:0000256" key="1">
    <source>
        <dbReference type="SAM" id="Phobius"/>
    </source>
</evidence>
<keyword evidence="1" id="KW-1133">Transmembrane helix</keyword>